<evidence type="ECO:0000313" key="3">
    <source>
        <dbReference type="Proteomes" id="UP000679335"/>
    </source>
</evidence>
<protein>
    <submittedName>
        <fullName evidence="2">Uncharacterized protein</fullName>
    </submittedName>
</protein>
<keyword evidence="3" id="KW-1185">Reference proteome</keyword>
<dbReference type="EMBL" id="CP076023">
    <property type="protein sequence ID" value="QWC15177.1"/>
    <property type="molecule type" value="Genomic_DNA"/>
</dbReference>
<dbReference type="Proteomes" id="UP000679335">
    <property type="component" value="Chromosome"/>
</dbReference>
<sequence>MTRRRGRLAGAAVVAGLLLVGCGSGGGDTTPTAAAPQGDEVIEPVAELAGAERTSFDGVSLLVPQGVEAVERELSETTRQITLVEDGAERAMVVLTVTDEDVDDAAVAASAQAARAQVVGSGAFAEESTTTASWEGFGLAHVLRGTLDLEGDERDVTMVTTRDADGTRIVAVSAEAAAGELDGSTADEVLRSVRVEG</sequence>
<dbReference type="InterPro" id="IPR006311">
    <property type="entry name" value="TAT_signal"/>
</dbReference>
<feature type="chain" id="PRO_5047231545" evidence="1">
    <location>
        <begin position="27"/>
        <end position="197"/>
    </location>
</feature>
<organism evidence="2 3">
    <name type="scientific">Cellulomonas dongxiuzhuiae</name>
    <dbReference type="NCBI Taxonomy" id="2819979"/>
    <lineage>
        <taxon>Bacteria</taxon>
        <taxon>Bacillati</taxon>
        <taxon>Actinomycetota</taxon>
        <taxon>Actinomycetes</taxon>
        <taxon>Micrococcales</taxon>
        <taxon>Cellulomonadaceae</taxon>
        <taxon>Cellulomonas</taxon>
    </lineage>
</organism>
<proteinExistence type="predicted"/>
<evidence type="ECO:0000313" key="2">
    <source>
        <dbReference type="EMBL" id="QWC15177.1"/>
    </source>
</evidence>
<dbReference type="PROSITE" id="PS51318">
    <property type="entry name" value="TAT"/>
    <property type="match status" value="1"/>
</dbReference>
<dbReference type="RefSeq" id="WP_208195666.1">
    <property type="nucleotide sequence ID" value="NZ_CP076023.1"/>
</dbReference>
<accession>A0ABX8GGC6</accession>
<keyword evidence="1" id="KW-0732">Signal</keyword>
<dbReference type="PROSITE" id="PS51257">
    <property type="entry name" value="PROKAR_LIPOPROTEIN"/>
    <property type="match status" value="1"/>
</dbReference>
<feature type="signal peptide" evidence="1">
    <location>
        <begin position="1"/>
        <end position="26"/>
    </location>
</feature>
<gene>
    <name evidence="2" type="ORF">KKR89_12690</name>
</gene>
<evidence type="ECO:0000256" key="1">
    <source>
        <dbReference type="SAM" id="SignalP"/>
    </source>
</evidence>
<name>A0ABX8GGC6_9CELL</name>
<reference evidence="2 3" key="1">
    <citation type="submission" date="2021-05" db="EMBL/GenBank/DDBJ databases">
        <title>Novel species in genus Cellulomonas.</title>
        <authorList>
            <person name="Zhang G."/>
        </authorList>
    </citation>
    <scope>NUCLEOTIDE SEQUENCE [LARGE SCALE GENOMIC DNA]</scope>
    <source>
        <strain evidence="3">zg-ZUI157</strain>
    </source>
</reference>